<dbReference type="PROSITE" id="PS01124">
    <property type="entry name" value="HTH_ARAC_FAMILY_2"/>
    <property type="match status" value="1"/>
</dbReference>
<dbReference type="Pfam" id="PF12833">
    <property type="entry name" value="HTH_18"/>
    <property type="match status" value="1"/>
</dbReference>
<proteinExistence type="predicted"/>
<keyword evidence="3" id="KW-0804">Transcription</keyword>
<dbReference type="InterPro" id="IPR020449">
    <property type="entry name" value="Tscrpt_reg_AraC-type_HTH"/>
</dbReference>
<organism evidence="5 6">
    <name type="scientific">Chryseobacterium indoltheticum</name>
    <dbReference type="NCBI Taxonomy" id="254"/>
    <lineage>
        <taxon>Bacteria</taxon>
        <taxon>Pseudomonadati</taxon>
        <taxon>Bacteroidota</taxon>
        <taxon>Flavobacteriia</taxon>
        <taxon>Flavobacteriales</taxon>
        <taxon>Weeksellaceae</taxon>
        <taxon>Chryseobacterium group</taxon>
        <taxon>Chryseobacterium</taxon>
    </lineage>
</organism>
<evidence type="ECO:0000256" key="2">
    <source>
        <dbReference type="ARBA" id="ARBA00023125"/>
    </source>
</evidence>
<evidence type="ECO:0000259" key="4">
    <source>
        <dbReference type="PROSITE" id="PS01124"/>
    </source>
</evidence>
<accession>A0A381FCC9</accession>
<dbReference type="AlphaFoldDB" id="A0A381FCC9"/>
<protein>
    <submittedName>
        <fullName evidence="5">L-rhamnose operon regulatory protein rhaS</fullName>
    </submittedName>
</protein>
<evidence type="ECO:0000256" key="3">
    <source>
        <dbReference type="ARBA" id="ARBA00023163"/>
    </source>
</evidence>
<dbReference type="EMBL" id="UFVR01000004">
    <property type="protein sequence ID" value="SUX44167.1"/>
    <property type="molecule type" value="Genomic_DNA"/>
</dbReference>
<dbReference type="GO" id="GO:0043565">
    <property type="term" value="F:sequence-specific DNA binding"/>
    <property type="evidence" value="ECO:0007669"/>
    <property type="project" value="InterPro"/>
</dbReference>
<keyword evidence="1" id="KW-0805">Transcription regulation</keyword>
<evidence type="ECO:0000256" key="1">
    <source>
        <dbReference type="ARBA" id="ARBA00023015"/>
    </source>
</evidence>
<gene>
    <name evidence="5" type="primary">rhaS_3</name>
    <name evidence="5" type="ORF">NCTC13532_00674</name>
</gene>
<sequence length="313" mass="36968">MRYFFIFISAQKFTILNHKIQSITLSKLKNHSALRNEFVIMPFDEFTTKIQCDSDSHFKNKFYTVILFKNADGSLVIDDQEFDMKPLKFFFINYNQVYHFKDFLSSKGDVLMFTKSFYNYVYTGNKMIKSDTALNDVAPYLLLSEESTTDLFQTFEELKHEYSKNKLLRKEIICLLLKVFVLKYIRNSNKKNRIDRSVDHKKEIVEKFSYLVNQHYKDLKTTSKYAEKLNLSANYLNALIKESLDISAGQMIKNRVILEAQRLLLHTTLSVTEISYELGFNDNSHFGKYFKSATKYSPNEYRILKTKDSYNDI</sequence>
<dbReference type="PRINTS" id="PR00032">
    <property type="entry name" value="HTHARAC"/>
</dbReference>
<dbReference type="Proteomes" id="UP000254282">
    <property type="component" value="Unassembled WGS sequence"/>
</dbReference>
<dbReference type="PANTHER" id="PTHR43280:SF32">
    <property type="entry name" value="TRANSCRIPTIONAL REGULATORY PROTEIN"/>
    <property type="match status" value="1"/>
</dbReference>
<evidence type="ECO:0000313" key="5">
    <source>
        <dbReference type="EMBL" id="SUX44167.1"/>
    </source>
</evidence>
<evidence type="ECO:0000313" key="6">
    <source>
        <dbReference type="Proteomes" id="UP000254282"/>
    </source>
</evidence>
<dbReference type="PANTHER" id="PTHR43280">
    <property type="entry name" value="ARAC-FAMILY TRANSCRIPTIONAL REGULATOR"/>
    <property type="match status" value="1"/>
</dbReference>
<keyword evidence="2" id="KW-0238">DNA-binding</keyword>
<dbReference type="SMART" id="SM00342">
    <property type="entry name" value="HTH_ARAC"/>
    <property type="match status" value="1"/>
</dbReference>
<dbReference type="GO" id="GO:0003700">
    <property type="term" value="F:DNA-binding transcription factor activity"/>
    <property type="evidence" value="ECO:0007669"/>
    <property type="project" value="InterPro"/>
</dbReference>
<reference evidence="5 6" key="1">
    <citation type="submission" date="2018-06" db="EMBL/GenBank/DDBJ databases">
        <authorList>
            <consortium name="Pathogen Informatics"/>
            <person name="Doyle S."/>
        </authorList>
    </citation>
    <scope>NUCLEOTIDE SEQUENCE [LARGE SCALE GENOMIC DNA]</scope>
    <source>
        <strain evidence="5 6">NCTC13532</strain>
    </source>
</reference>
<name>A0A381FCC9_9FLAO</name>
<dbReference type="Gene3D" id="1.10.10.60">
    <property type="entry name" value="Homeodomain-like"/>
    <property type="match status" value="1"/>
</dbReference>
<dbReference type="SUPFAM" id="SSF46689">
    <property type="entry name" value="Homeodomain-like"/>
    <property type="match status" value="1"/>
</dbReference>
<dbReference type="InterPro" id="IPR018060">
    <property type="entry name" value="HTH_AraC"/>
</dbReference>
<feature type="domain" description="HTH araC/xylS-type" evidence="4">
    <location>
        <begin position="206"/>
        <end position="304"/>
    </location>
</feature>
<dbReference type="InterPro" id="IPR009057">
    <property type="entry name" value="Homeodomain-like_sf"/>
</dbReference>